<name>A0A2P2QKL3_RHIMU</name>
<reference evidence="1" key="1">
    <citation type="submission" date="2018-02" db="EMBL/GenBank/DDBJ databases">
        <title>Rhizophora mucronata_Transcriptome.</title>
        <authorList>
            <person name="Meera S.P."/>
            <person name="Sreeshan A."/>
            <person name="Augustine A."/>
        </authorList>
    </citation>
    <scope>NUCLEOTIDE SEQUENCE</scope>
    <source>
        <tissue evidence="1">Leaf</tissue>
    </source>
</reference>
<organism evidence="1">
    <name type="scientific">Rhizophora mucronata</name>
    <name type="common">Asiatic mangrove</name>
    <dbReference type="NCBI Taxonomy" id="61149"/>
    <lineage>
        <taxon>Eukaryota</taxon>
        <taxon>Viridiplantae</taxon>
        <taxon>Streptophyta</taxon>
        <taxon>Embryophyta</taxon>
        <taxon>Tracheophyta</taxon>
        <taxon>Spermatophyta</taxon>
        <taxon>Magnoliopsida</taxon>
        <taxon>eudicotyledons</taxon>
        <taxon>Gunneridae</taxon>
        <taxon>Pentapetalae</taxon>
        <taxon>rosids</taxon>
        <taxon>fabids</taxon>
        <taxon>Malpighiales</taxon>
        <taxon>Rhizophoraceae</taxon>
        <taxon>Rhizophora</taxon>
    </lineage>
</organism>
<proteinExistence type="predicted"/>
<dbReference type="AlphaFoldDB" id="A0A2P2QKL3"/>
<evidence type="ECO:0000313" key="1">
    <source>
        <dbReference type="EMBL" id="MBX67538.1"/>
    </source>
</evidence>
<sequence>MDIYHLKVSITGVYHSSRLHVISCFHLLGGLDAIDSSASCCMMSCASTFFLLLSLTLKPCLCVYF</sequence>
<accession>A0A2P2QKL3</accession>
<protein>
    <submittedName>
        <fullName evidence="1">Uncharacterized protein</fullName>
    </submittedName>
</protein>
<dbReference type="EMBL" id="GGEC01087054">
    <property type="protein sequence ID" value="MBX67538.1"/>
    <property type="molecule type" value="Transcribed_RNA"/>
</dbReference>